<dbReference type="HOGENOM" id="CLU_3316714_0_0_12"/>
<evidence type="ECO:0000313" key="1">
    <source>
        <dbReference type="EMBL" id="AHC16426.1"/>
    </source>
</evidence>
<gene>
    <name evidence="1" type="ORF">L21SP2_3082</name>
</gene>
<accession>V5WMN0</accession>
<dbReference type="KEGG" id="slr:L21SP2_3082"/>
<protein>
    <submittedName>
        <fullName evidence="1">Uncharacterized protein</fullName>
    </submittedName>
</protein>
<keyword evidence="2" id="KW-1185">Reference proteome</keyword>
<name>V5WMN0_9SPIO</name>
<dbReference type="EMBL" id="CP006939">
    <property type="protein sequence ID" value="AHC16426.1"/>
    <property type="molecule type" value="Genomic_DNA"/>
</dbReference>
<evidence type="ECO:0000313" key="2">
    <source>
        <dbReference type="Proteomes" id="UP000018680"/>
    </source>
</evidence>
<sequence length="39" mass="4583">MCHQVILKLYLDSLRTGDRLLARHILLLLVRIPDRISLN</sequence>
<proteinExistence type="predicted"/>
<dbReference type="Proteomes" id="UP000018680">
    <property type="component" value="Chromosome"/>
</dbReference>
<organism evidence="1 2">
    <name type="scientific">Salinispira pacifica</name>
    <dbReference type="NCBI Taxonomy" id="1307761"/>
    <lineage>
        <taxon>Bacteria</taxon>
        <taxon>Pseudomonadati</taxon>
        <taxon>Spirochaetota</taxon>
        <taxon>Spirochaetia</taxon>
        <taxon>Spirochaetales</taxon>
        <taxon>Spirochaetaceae</taxon>
        <taxon>Salinispira</taxon>
    </lineage>
</organism>
<reference evidence="1 2" key="1">
    <citation type="journal article" date="2015" name="Stand. Genomic Sci.">
        <title>Complete genome sequence and description of Salinispira pacifica gen. nov., sp. nov., a novel spirochaete isolated form a hypersaline microbial mat.</title>
        <authorList>
            <person name="Ben Hania W."/>
            <person name="Joseph M."/>
            <person name="Schumann P."/>
            <person name="Bunk B."/>
            <person name="Fiebig A."/>
            <person name="Sproer C."/>
            <person name="Klenk H.P."/>
            <person name="Fardeau M.L."/>
            <person name="Spring S."/>
        </authorList>
    </citation>
    <scope>NUCLEOTIDE SEQUENCE [LARGE SCALE GENOMIC DNA]</scope>
    <source>
        <strain evidence="1 2">L21-RPul-D2</strain>
    </source>
</reference>
<dbReference type="STRING" id="1307761.L21SP2_3082"/>
<dbReference type="AlphaFoldDB" id="V5WMN0"/>